<comment type="pathway">
    <text evidence="1 11">Cofactor biosynthesis; riboflavin biosynthesis; 5-amino-6-(D-ribitylamino)uracil from GTP: step 1/4.</text>
</comment>
<feature type="active site" description="Proton acceptor" evidence="11">
    <location>
        <position position="149"/>
    </location>
</feature>
<evidence type="ECO:0000256" key="5">
    <source>
        <dbReference type="ARBA" id="ARBA00022741"/>
    </source>
</evidence>
<evidence type="ECO:0000313" key="14">
    <source>
        <dbReference type="Proteomes" id="UP000318422"/>
    </source>
</evidence>
<dbReference type="SUPFAM" id="SSF142695">
    <property type="entry name" value="RibA-like"/>
    <property type="match status" value="1"/>
</dbReference>
<keyword evidence="5 11" id="KW-0547">Nucleotide-binding</keyword>
<evidence type="ECO:0000256" key="10">
    <source>
        <dbReference type="ARBA" id="ARBA00049295"/>
    </source>
</evidence>
<protein>
    <recommendedName>
        <fullName evidence="11">GTP cyclohydrolase-2</fullName>
        <ecNumber evidence="11">3.5.4.25</ecNumber>
    </recommendedName>
    <alternativeName>
        <fullName evidence="11">GTP cyclohydrolase II</fullName>
    </alternativeName>
</protein>
<keyword evidence="8 11" id="KW-0342">GTP-binding</keyword>
<keyword evidence="14" id="KW-1185">Reference proteome</keyword>
<comment type="caution">
    <text evidence="13">The sequence shown here is derived from an EMBL/GenBank/DDBJ whole genome shotgun (WGS) entry which is preliminary data.</text>
</comment>
<dbReference type="InterPro" id="IPR032677">
    <property type="entry name" value="GTP_cyclohydro_II"/>
</dbReference>
<evidence type="ECO:0000313" key="13">
    <source>
        <dbReference type="EMBL" id="GEC97468.1"/>
    </source>
</evidence>
<comment type="similarity">
    <text evidence="2">In the N-terminal section; belongs to the DHBP synthase family.</text>
</comment>
<dbReference type="Proteomes" id="UP000318422">
    <property type="component" value="Unassembled WGS sequence"/>
</dbReference>
<dbReference type="NCBIfam" id="TIGR00505">
    <property type="entry name" value="ribA"/>
    <property type="match status" value="1"/>
</dbReference>
<dbReference type="GO" id="GO:0008270">
    <property type="term" value="F:zinc ion binding"/>
    <property type="evidence" value="ECO:0007669"/>
    <property type="project" value="UniProtKB-UniRule"/>
</dbReference>
<name>A0A4Y4CX21_ZOORA</name>
<comment type="function">
    <text evidence="9 11">Catalyzes the conversion of GTP to 2,5-diamino-6-ribosylamino-4(3H)-pyrimidinone 5'-phosphate (DARP), formate and pyrophosphate.</text>
</comment>
<feature type="binding site" evidence="11">
    <location>
        <position position="76"/>
    </location>
    <ligand>
        <name>Zn(2+)</name>
        <dbReference type="ChEBI" id="CHEBI:29105"/>
        <note>catalytic</note>
    </ligand>
</feature>
<dbReference type="GO" id="GO:0009231">
    <property type="term" value="P:riboflavin biosynthetic process"/>
    <property type="evidence" value="ECO:0007669"/>
    <property type="project" value="UniProtKB-UniRule"/>
</dbReference>
<feature type="binding site" evidence="11">
    <location>
        <begin position="71"/>
        <end position="75"/>
    </location>
    <ligand>
        <name>GTP</name>
        <dbReference type="ChEBI" id="CHEBI:37565"/>
    </ligand>
</feature>
<organism evidence="13 14">
    <name type="scientific">Zoogloea ramigera</name>
    <dbReference type="NCBI Taxonomy" id="350"/>
    <lineage>
        <taxon>Bacteria</taxon>
        <taxon>Pseudomonadati</taxon>
        <taxon>Pseudomonadota</taxon>
        <taxon>Betaproteobacteria</taxon>
        <taxon>Rhodocyclales</taxon>
        <taxon>Zoogloeaceae</taxon>
        <taxon>Zoogloea</taxon>
    </lineage>
</organism>
<evidence type="ECO:0000256" key="1">
    <source>
        <dbReference type="ARBA" id="ARBA00004853"/>
    </source>
</evidence>
<dbReference type="AlphaFoldDB" id="A0A4Y4CX21"/>
<feature type="binding site" evidence="11">
    <location>
        <position position="177"/>
    </location>
    <ligand>
        <name>GTP</name>
        <dbReference type="ChEBI" id="CHEBI:37565"/>
    </ligand>
</feature>
<accession>A0A4Y4CX21</accession>
<evidence type="ECO:0000256" key="2">
    <source>
        <dbReference type="ARBA" id="ARBA00005520"/>
    </source>
</evidence>
<sequence length="219" mass="23613">MDTTKGSHTQADAAAEPGSAPLQGIEYVATSRLPTRHGEFVLHSYRQLADGTEHAVLVCGNVAGQEDVLVRLHSECLTGDVLGSLRCDCGPQLEMSLERIAAAGRGVLVYLRGHEGRGIGFSHKVRAYALQDKGLDTVDANVALGLPVDARSFDCAAEILKHLGVRSVHLLSNNPRKKQELVKAGVPVTRVVPVVPPHNHENVRYLNTKRTRMGHDLPG</sequence>
<gene>
    <name evidence="11" type="primary">ribA</name>
    <name evidence="13" type="ORF">ZRA01_35410</name>
</gene>
<feature type="domain" description="GTP cyclohydrolase II" evidence="12">
    <location>
        <begin position="28"/>
        <end position="193"/>
    </location>
</feature>
<dbReference type="HAMAP" id="MF_00179">
    <property type="entry name" value="RibA"/>
    <property type="match status" value="1"/>
</dbReference>
<dbReference type="GO" id="GO:0005829">
    <property type="term" value="C:cytosol"/>
    <property type="evidence" value="ECO:0007669"/>
    <property type="project" value="TreeGrafter"/>
</dbReference>
<dbReference type="PANTHER" id="PTHR21327:SF18">
    <property type="entry name" value="3,4-DIHYDROXY-2-BUTANONE 4-PHOSPHATE SYNTHASE"/>
    <property type="match status" value="1"/>
</dbReference>
<evidence type="ECO:0000256" key="7">
    <source>
        <dbReference type="ARBA" id="ARBA00022833"/>
    </source>
</evidence>
<dbReference type="GO" id="GO:0005525">
    <property type="term" value="F:GTP binding"/>
    <property type="evidence" value="ECO:0007669"/>
    <property type="project" value="UniProtKB-KW"/>
</dbReference>
<feature type="binding site" evidence="11">
    <location>
        <position position="87"/>
    </location>
    <ligand>
        <name>Zn(2+)</name>
        <dbReference type="ChEBI" id="CHEBI:29105"/>
        <note>catalytic</note>
    </ligand>
</feature>
<proteinExistence type="inferred from homology"/>
<evidence type="ECO:0000256" key="6">
    <source>
        <dbReference type="ARBA" id="ARBA00022801"/>
    </source>
</evidence>
<dbReference type="InterPro" id="IPR000926">
    <property type="entry name" value="RibA"/>
</dbReference>
<keyword evidence="6 11" id="KW-0378">Hydrolase</keyword>
<evidence type="ECO:0000256" key="4">
    <source>
        <dbReference type="ARBA" id="ARBA00022723"/>
    </source>
</evidence>
<dbReference type="Pfam" id="PF00925">
    <property type="entry name" value="GTP_cyclohydro2"/>
    <property type="match status" value="1"/>
</dbReference>
<comment type="catalytic activity">
    <reaction evidence="10 11">
        <text>GTP + 4 H2O = 2,5-diamino-6-hydroxy-4-(5-phosphoribosylamino)-pyrimidine + formate + 2 phosphate + 3 H(+)</text>
        <dbReference type="Rhea" id="RHEA:23704"/>
        <dbReference type="ChEBI" id="CHEBI:15377"/>
        <dbReference type="ChEBI" id="CHEBI:15378"/>
        <dbReference type="ChEBI" id="CHEBI:15740"/>
        <dbReference type="ChEBI" id="CHEBI:37565"/>
        <dbReference type="ChEBI" id="CHEBI:43474"/>
        <dbReference type="ChEBI" id="CHEBI:58614"/>
        <dbReference type="EC" id="3.5.4.25"/>
    </reaction>
</comment>
<dbReference type="Gene3D" id="3.40.50.10990">
    <property type="entry name" value="GTP cyclohydrolase II"/>
    <property type="match status" value="1"/>
</dbReference>
<evidence type="ECO:0000256" key="11">
    <source>
        <dbReference type="HAMAP-Rule" id="MF_00179"/>
    </source>
</evidence>
<evidence type="ECO:0000256" key="3">
    <source>
        <dbReference type="ARBA" id="ARBA00022619"/>
    </source>
</evidence>
<feature type="binding site" evidence="11">
    <location>
        <position position="89"/>
    </location>
    <ligand>
        <name>Zn(2+)</name>
        <dbReference type="ChEBI" id="CHEBI:29105"/>
        <note>catalytic</note>
    </ligand>
</feature>
<feature type="binding site" evidence="11">
    <location>
        <position position="92"/>
    </location>
    <ligand>
        <name>GTP</name>
        <dbReference type="ChEBI" id="CHEBI:37565"/>
    </ligand>
</feature>
<dbReference type="GO" id="GO:0003935">
    <property type="term" value="F:GTP cyclohydrolase II activity"/>
    <property type="evidence" value="ECO:0007669"/>
    <property type="project" value="UniProtKB-UniRule"/>
</dbReference>
<keyword evidence="7 11" id="KW-0862">Zinc</keyword>
<dbReference type="UniPathway" id="UPA00275">
    <property type="reaction ID" value="UER00400"/>
</dbReference>
<keyword evidence="3 11" id="KW-0686">Riboflavin biosynthesis</keyword>
<dbReference type="EC" id="3.5.4.25" evidence="11"/>
<feature type="binding site" evidence="11">
    <location>
        <position position="137"/>
    </location>
    <ligand>
        <name>GTP</name>
        <dbReference type="ChEBI" id="CHEBI:37565"/>
    </ligand>
</feature>
<comment type="similarity">
    <text evidence="11">Belongs to the GTP cyclohydrolase II family.</text>
</comment>
<evidence type="ECO:0000256" key="8">
    <source>
        <dbReference type="ARBA" id="ARBA00023134"/>
    </source>
</evidence>
<dbReference type="NCBIfam" id="NF001591">
    <property type="entry name" value="PRK00393.1"/>
    <property type="match status" value="1"/>
</dbReference>
<dbReference type="OrthoDB" id="9793111at2"/>
<feature type="binding site" evidence="11">
    <location>
        <position position="172"/>
    </location>
    <ligand>
        <name>GTP</name>
        <dbReference type="ChEBI" id="CHEBI:37565"/>
    </ligand>
</feature>
<feature type="active site" description="Nucleophile" evidence="11">
    <location>
        <position position="151"/>
    </location>
</feature>
<evidence type="ECO:0000259" key="12">
    <source>
        <dbReference type="Pfam" id="PF00925"/>
    </source>
</evidence>
<keyword evidence="4 11" id="KW-0479">Metal-binding</keyword>
<comment type="cofactor">
    <cofactor evidence="11">
        <name>Zn(2+)</name>
        <dbReference type="ChEBI" id="CHEBI:29105"/>
    </cofactor>
    <text evidence="11">Binds 1 zinc ion per subunit.</text>
</comment>
<dbReference type="EMBL" id="BJNV01000090">
    <property type="protein sequence ID" value="GEC97468.1"/>
    <property type="molecule type" value="Genomic_DNA"/>
</dbReference>
<evidence type="ECO:0000256" key="9">
    <source>
        <dbReference type="ARBA" id="ARBA00043932"/>
    </source>
</evidence>
<dbReference type="FunFam" id="3.40.50.10990:FF:000001">
    <property type="entry name" value="Riboflavin biosynthesis protein RibBA"/>
    <property type="match status" value="1"/>
</dbReference>
<dbReference type="GO" id="GO:0008686">
    <property type="term" value="F:3,4-dihydroxy-2-butanone-4-phosphate synthase activity"/>
    <property type="evidence" value="ECO:0007669"/>
    <property type="project" value="TreeGrafter"/>
</dbReference>
<dbReference type="RefSeq" id="WP_141354763.1">
    <property type="nucleotide sequence ID" value="NZ_BJNV01000090.1"/>
</dbReference>
<dbReference type="PANTHER" id="PTHR21327">
    <property type="entry name" value="GTP CYCLOHYDROLASE II-RELATED"/>
    <property type="match status" value="1"/>
</dbReference>
<feature type="binding site" evidence="11">
    <location>
        <begin position="115"/>
        <end position="117"/>
    </location>
    <ligand>
        <name>GTP</name>
        <dbReference type="ChEBI" id="CHEBI:37565"/>
    </ligand>
</feature>
<reference evidence="13 14" key="1">
    <citation type="submission" date="2019-06" db="EMBL/GenBank/DDBJ databases">
        <title>Whole genome shotgun sequence of Zoogloea ramigera NBRC 15342.</title>
        <authorList>
            <person name="Hosoyama A."/>
            <person name="Uohara A."/>
            <person name="Ohji S."/>
            <person name="Ichikawa N."/>
        </authorList>
    </citation>
    <scope>NUCLEOTIDE SEQUENCE [LARGE SCALE GENOMIC DNA]</scope>
    <source>
        <strain evidence="13 14">NBRC 15342</strain>
    </source>
</reference>
<dbReference type="InterPro" id="IPR036144">
    <property type="entry name" value="RibA-like_sf"/>
</dbReference>
<dbReference type="CDD" id="cd00641">
    <property type="entry name" value="GTP_cyclohydro2"/>
    <property type="match status" value="1"/>
</dbReference>